<evidence type="ECO:0000256" key="6">
    <source>
        <dbReference type="ARBA" id="ARBA00023136"/>
    </source>
</evidence>
<reference evidence="11 12" key="1">
    <citation type="submission" date="2016-04" db="EMBL/GenBank/DDBJ databases">
        <title>The genome of Intoshia linei affirms orthonectids as highly simplified spiralians.</title>
        <authorList>
            <person name="Mikhailov K.V."/>
            <person name="Slusarev G.S."/>
            <person name="Nikitin M.A."/>
            <person name="Logacheva M.D."/>
            <person name="Penin A."/>
            <person name="Aleoshin V."/>
            <person name="Panchin Y.V."/>
        </authorList>
    </citation>
    <scope>NUCLEOTIDE SEQUENCE [LARGE SCALE GENOMIC DNA]</scope>
    <source>
        <strain evidence="11">Intl2013</strain>
        <tissue evidence="11">Whole animal</tissue>
    </source>
</reference>
<evidence type="ECO:0000256" key="7">
    <source>
        <dbReference type="ARBA" id="ARBA00023286"/>
    </source>
</evidence>
<dbReference type="GO" id="GO:0030553">
    <property type="term" value="F:cGMP binding"/>
    <property type="evidence" value="ECO:0007669"/>
    <property type="project" value="TreeGrafter"/>
</dbReference>
<evidence type="ECO:0000256" key="1">
    <source>
        <dbReference type="ARBA" id="ARBA00004141"/>
    </source>
</evidence>
<protein>
    <recommendedName>
        <fullName evidence="10">Cyclic nucleotide-binding domain-containing protein</fullName>
    </recommendedName>
</protein>
<dbReference type="GO" id="GO:0005222">
    <property type="term" value="F:intracellularly cAMP-activated cation channel activity"/>
    <property type="evidence" value="ECO:0007669"/>
    <property type="project" value="TreeGrafter"/>
</dbReference>
<dbReference type="OrthoDB" id="421226at2759"/>
<dbReference type="AlphaFoldDB" id="A0A177BD70"/>
<dbReference type="GO" id="GO:0005886">
    <property type="term" value="C:plasma membrane"/>
    <property type="evidence" value="ECO:0007669"/>
    <property type="project" value="TreeGrafter"/>
</dbReference>
<keyword evidence="3 9" id="KW-0812">Transmembrane</keyword>
<feature type="transmembrane region" description="Helical" evidence="9">
    <location>
        <begin position="193"/>
        <end position="214"/>
    </location>
</feature>
<dbReference type="FunFam" id="2.60.120.10:FF:000002">
    <property type="entry name" value="Cyclic nucleotide gated channel alpha 1a"/>
    <property type="match status" value="1"/>
</dbReference>
<dbReference type="GO" id="GO:0005223">
    <property type="term" value="F:intracellularly cGMP-activated cation channel activity"/>
    <property type="evidence" value="ECO:0007669"/>
    <property type="project" value="TreeGrafter"/>
</dbReference>
<evidence type="ECO:0000256" key="3">
    <source>
        <dbReference type="ARBA" id="ARBA00022692"/>
    </source>
</evidence>
<dbReference type="Gene3D" id="1.10.287.70">
    <property type="match status" value="1"/>
</dbReference>
<dbReference type="InterPro" id="IPR018488">
    <property type="entry name" value="cNMP-bd_CS"/>
</dbReference>
<evidence type="ECO:0000256" key="2">
    <source>
        <dbReference type="ARBA" id="ARBA00022448"/>
    </source>
</evidence>
<dbReference type="SUPFAM" id="SSF51206">
    <property type="entry name" value="cAMP-binding domain-like"/>
    <property type="match status" value="1"/>
</dbReference>
<keyword evidence="6 9" id="KW-0472">Membrane</keyword>
<evidence type="ECO:0000313" key="11">
    <source>
        <dbReference type="EMBL" id="OAF72126.1"/>
    </source>
</evidence>
<keyword evidence="12" id="KW-1185">Reference proteome</keyword>
<dbReference type="GO" id="GO:0017071">
    <property type="term" value="C:intracellular cyclic nucleotide activated cation channel complex"/>
    <property type="evidence" value="ECO:0007669"/>
    <property type="project" value="TreeGrafter"/>
</dbReference>
<evidence type="ECO:0000256" key="5">
    <source>
        <dbReference type="ARBA" id="ARBA00023065"/>
    </source>
</evidence>
<dbReference type="CDD" id="cd00038">
    <property type="entry name" value="CAP_ED"/>
    <property type="match status" value="1"/>
</dbReference>
<dbReference type="GO" id="GO:0044877">
    <property type="term" value="F:protein-containing complex binding"/>
    <property type="evidence" value="ECO:0007669"/>
    <property type="project" value="TreeGrafter"/>
</dbReference>
<dbReference type="Pfam" id="PF00027">
    <property type="entry name" value="cNMP_binding"/>
    <property type="match status" value="1"/>
</dbReference>
<dbReference type="SMART" id="SM00100">
    <property type="entry name" value="cNMP"/>
    <property type="match status" value="1"/>
</dbReference>
<dbReference type="PANTHER" id="PTHR45638">
    <property type="entry name" value="CYCLIC NUCLEOTIDE-GATED CATION CHANNEL SUBUNIT A"/>
    <property type="match status" value="1"/>
</dbReference>
<gene>
    <name evidence="11" type="ORF">A3Q56_00067</name>
</gene>
<dbReference type="EMBL" id="LWCA01000003">
    <property type="protein sequence ID" value="OAF72126.1"/>
    <property type="molecule type" value="Genomic_DNA"/>
</dbReference>
<dbReference type="FunFam" id="1.10.287.630:FF:000001">
    <property type="entry name" value="Cyclic nucleotide-gated channel alpha 3"/>
    <property type="match status" value="1"/>
</dbReference>
<evidence type="ECO:0000256" key="4">
    <source>
        <dbReference type="ARBA" id="ARBA00022989"/>
    </source>
</evidence>
<dbReference type="InterPro" id="IPR018490">
    <property type="entry name" value="cNMP-bd_dom_sf"/>
</dbReference>
<dbReference type="Pfam" id="PF00520">
    <property type="entry name" value="Ion_trans"/>
    <property type="match status" value="1"/>
</dbReference>
<dbReference type="PROSITE" id="PS50042">
    <property type="entry name" value="CNMP_BINDING_3"/>
    <property type="match status" value="1"/>
</dbReference>
<keyword evidence="4 9" id="KW-1133">Transmembrane helix</keyword>
<accession>A0A177BD70</accession>
<keyword evidence="2" id="KW-0813">Transport</keyword>
<dbReference type="Gene3D" id="1.10.287.630">
    <property type="entry name" value="Helix hairpin bin"/>
    <property type="match status" value="1"/>
</dbReference>
<dbReference type="InterPro" id="IPR005821">
    <property type="entry name" value="Ion_trans_dom"/>
</dbReference>
<proteinExistence type="predicted"/>
<feature type="domain" description="Cyclic nucleotide-binding" evidence="10">
    <location>
        <begin position="289"/>
        <end position="412"/>
    </location>
</feature>
<comment type="subcellular location">
    <subcellularLocation>
        <location evidence="1">Membrane</location>
        <topology evidence="1">Multi-pass membrane protein</topology>
    </subcellularLocation>
</comment>
<organism evidence="11 12">
    <name type="scientific">Intoshia linei</name>
    <dbReference type="NCBI Taxonomy" id="1819745"/>
    <lineage>
        <taxon>Eukaryota</taxon>
        <taxon>Metazoa</taxon>
        <taxon>Spiralia</taxon>
        <taxon>Lophotrochozoa</taxon>
        <taxon>Mesozoa</taxon>
        <taxon>Orthonectida</taxon>
        <taxon>Rhopaluridae</taxon>
        <taxon>Intoshia</taxon>
    </lineage>
</organism>
<evidence type="ECO:0000256" key="9">
    <source>
        <dbReference type="SAM" id="Phobius"/>
    </source>
</evidence>
<dbReference type="PROSITE" id="PS00888">
    <property type="entry name" value="CNMP_BINDING_1"/>
    <property type="match status" value="1"/>
</dbReference>
<comment type="caution">
    <text evidence="11">The sequence shown here is derived from an EMBL/GenBank/DDBJ whole genome shotgun (WGS) entry which is preliminary data.</text>
</comment>
<name>A0A177BD70_9BILA</name>
<feature type="transmembrane region" description="Helical" evidence="9">
    <location>
        <begin position="96"/>
        <end position="115"/>
    </location>
</feature>
<dbReference type="SUPFAM" id="SSF81324">
    <property type="entry name" value="Voltage-gated potassium channels"/>
    <property type="match status" value="1"/>
</dbReference>
<sequence length="463" mass="54060">MIELIVNYLIYIYENKTAFIKSGEEVKDGKVLRQAFVKSIHLKISLLSIIPTDLFYFYFGMDAVYMRLNRLLLYNRLKLFFDQTDSRSSYPDMIRIFHLILNILIIIHWNGCFYFQMSRWIGFGSDGWVYSPYEHQINPNNITFVENMIDTEYPIFNTYIFSFYWSMLTLTTIGDTPRPENNYEYVFNTVDFLVGVIIFATIVGNVGNIIMTANENRLNFQNKMDGVKKYMKFHKLEKTLEKRVVKWFEYVWNTKKSIDDEAILKILPNKLRQEIALDVHLKTLQQVNLFKDCDPGLLAELVLKLKLTIFSPSDYVCRKGDIGREMYIIKKGSLNVVSPDGETVFATLKEGVVFGEISILNIPGNKNGCRRTASIKSVGYSDIFTLDKEDLWNTLKEYPEAKELLILKGTEQLKKDGLIDPELYQKEMKEQMSTSDVLKSFHDQIEKLKQQIDELKKIISKNE</sequence>
<evidence type="ECO:0000259" key="10">
    <source>
        <dbReference type="PROSITE" id="PS50042"/>
    </source>
</evidence>
<dbReference type="InterPro" id="IPR000595">
    <property type="entry name" value="cNMP-bd_dom"/>
</dbReference>
<evidence type="ECO:0000256" key="8">
    <source>
        <dbReference type="ARBA" id="ARBA00023303"/>
    </source>
</evidence>
<keyword evidence="8" id="KW-0407">Ion channel</keyword>
<keyword evidence="5" id="KW-0406">Ion transport</keyword>
<keyword evidence="7" id="KW-1071">Ligand-gated ion channel</keyword>
<dbReference type="PROSITE" id="PS00889">
    <property type="entry name" value="CNMP_BINDING_2"/>
    <property type="match status" value="1"/>
</dbReference>
<dbReference type="Gene3D" id="2.60.120.10">
    <property type="entry name" value="Jelly Rolls"/>
    <property type="match status" value="1"/>
</dbReference>
<dbReference type="InterPro" id="IPR050866">
    <property type="entry name" value="CNG_cation_channel"/>
</dbReference>
<dbReference type="PANTHER" id="PTHR45638:SF11">
    <property type="entry name" value="CYCLIC NUCLEOTIDE-GATED CATION CHANNEL SUBUNIT A"/>
    <property type="match status" value="1"/>
</dbReference>
<feature type="transmembrane region" description="Helical" evidence="9">
    <location>
        <begin position="40"/>
        <end position="59"/>
    </location>
</feature>
<evidence type="ECO:0000313" key="12">
    <source>
        <dbReference type="Proteomes" id="UP000078046"/>
    </source>
</evidence>
<dbReference type="Proteomes" id="UP000078046">
    <property type="component" value="Unassembled WGS sequence"/>
</dbReference>
<dbReference type="InterPro" id="IPR014710">
    <property type="entry name" value="RmlC-like_jellyroll"/>
</dbReference>
<feature type="transmembrane region" description="Helical" evidence="9">
    <location>
        <begin position="156"/>
        <end position="173"/>
    </location>
</feature>